<comment type="similarity">
    <text evidence="2">Belongs to the peptidase S1 family. CLIP subfamily.</text>
</comment>
<evidence type="ECO:0000259" key="3">
    <source>
        <dbReference type="PROSITE" id="PS50240"/>
    </source>
</evidence>
<proteinExistence type="inferred from homology"/>
<gene>
    <name evidence="4" type="ORF">ONB1V03_LOCUS7301</name>
</gene>
<organism evidence="4">
    <name type="scientific">Oppiella nova</name>
    <dbReference type="NCBI Taxonomy" id="334625"/>
    <lineage>
        <taxon>Eukaryota</taxon>
        <taxon>Metazoa</taxon>
        <taxon>Ecdysozoa</taxon>
        <taxon>Arthropoda</taxon>
        <taxon>Chelicerata</taxon>
        <taxon>Arachnida</taxon>
        <taxon>Acari</taxon>
        <taxon>Acariformes</taxon>
        <taxon>Sarcoptiformes</taxon>
        <taxon>Oribatida</taxon>
        <taxon>Brachypylina</taxon>
        <taxon>Oppioidea</taxon>
        <taxon>Oppiidae</taxon>
        <taxon>Oppiella</taxon>
    </lineage>
</organism>
<dbReference type="InterPro" id="IPR043504">
    <property type="entry name" value="Peptidase_S1_PA_chymotrypsin"/>
</dbReference>
<evidence type="ECO:0000313" key="5">
    <source>
        <dbReference type="Proteomes" id="UP000728032"/>
    </source>
</evidence>
<keyword evidence="1" id="KW-1015">Disulfide bond</keyword>
<dbReference type="AlphaFoldDB" id="A0A7R9LZ91"/>
<name>A0A7R9LZ91_9ACAR</name>
<dbReference type="Gene3D" id="2.40.10.10">
    <property type="entry name" value="Trypsin-like serine proteases"/>
    <property type="match status" value="2"/>
</dbReference>
<dbReference type="PROSITE" id="PS50240">
    <property type="entry name" value="TRYPSIN_DOM"/>
    <property type="match status" value="1"/>
</dbReference>
<evidence type="ECO:0000256" key="1">
    <source>
        <dbReference type="ARBA" id="ARBA00023157"/>
    </source>
</evidence>
<dbReference type="InterPro" id="IPR033116">
    <property type="entry name" value="TRYPSIN_SER"/>
</dbReference>
<dbReference type="GO" id="GO:0006508">
    <property type="term" value="P:proteolysis"/>
    <property type="evidence" value="ECO:0007669"/>
    <property type="project" value="InterPro"/>
</dbReference>
<dbReference type="GO" id="GO:0004252">
    <property type="term" value="F:serine-type endopeptidase activity"/>
    <property type="evidence" value="ECO:0007669"/>
    <property type="project" value="InterPro"/>
</dbReference>
<evidence type="ECO:0000256" key="2">
    <source>
        <dbReference type="ARBA" id="ARBA00024195"/>
    </source>
</evidence>
<sequence length="310" mass="35448">MNGCICGSNINCFETSFDILLIPSKSRPETENFGLEILCNHIESCHGLNGISLPECGLSRRSYHRNEGIGGKDAKRGHFPWIVSLQVIHNTTYKYHICGVYPQFDSRNNFTDILQIRFGSVNWTYGYESEISRIVCHPFNTYHIIDDNKDNFADIALIRVTKPIRMVQIFGYYLVNSICLPHKDQKFNGVSTLAGWGQQLLHKADNMPIVSLDKCKISYAVESRHQLNRYIDENIICSGGNQMGSSSGDSGGPLVYYNDSRQRAIIIGVASMAEPFDWDRPSLFTNVANYIDWIEDEITFWDRFYKLHNY</sequence>
<dbReference type="EMBL" id="CAJPVJ010003639">
    <property type="protein sequence ID" value="CAG2167804.1"/>
    <property type="molecule type" value="Genomic_DNA"/>
</dbReference>
<accession>A0A7R9LZ91</accession>
<keyword evidence="5" id="KW-1185">Reference proteome</keyword>
<dbReference type="PANTHER" id="PTHR24256">
    <property type="entry name" value="TRYPTASE-RELATED"/>
    <property type="match status" value="1"/>
</dbReference>
<dbReference type="InterPro" id="IPR001254">
    <property type="entry name" value="Trypsin_dom"/>
</dbReference>
<protein>
    <recommendedName>
        <fullName evidence="3">Peptidase S1 domain-containing protein</fullName>
    </recommendedName>
</protein>
<feature type="domain" description="Peptidase S1" evidence="3">
    <location>
        <begin position="68"/>
        <end position="299"/>
    </location>
</feature>
<dbReference type="SUPFAM" id="SSF50494">
    <property type="entry name" value="Trypsin-like serine proteases"/>
    <property type="match status" value="1"/>
</dbReference>
<dbReference type="Proteomes" id="UP000728032">
    <property type="component" value="Unassembled WGS sequence"/>
</dbReference>
<evidence type="ECO:0000313" key="4">
    <source>
        <dbReference type="EMBL" id="CAD7649442.1"/>
    </source>
</evidence>
<reference evidence="4" key="1">
    <citation type="submission" date="2020-11" db="EMBL/GenBank/DDBJ databases">
        <authorList>
            <person name="Tran Van P."/>
        </authorList>
    </citation>
    <scope>NUCLEOTIDE SEQUENCE</scope>
</reference>
<dbReference type="InterPro" id="IPR009003">
    <property type="entry name" value="Peptidase_S1_PA"/>
</dbReference>
<dbReference type="PROSITE" id="PS00135">
    <property type="entry name" value="TRYPSIN_SER"/>
    <property type="match status" value="1"/>
</dbReference>
<dbReference type="InterPro" id="IPR051487">
    <property type="entry name" value="Ser/Thr_Proteases_Immune/Dev"/>
</dbReference>
<dbReference type="SMART" id="SM00020">
    <property type="entry name" value="Tryp_SPc"/>
    <property type="match status" value="1"/>
</dbReference>
<dbReference type="EMBL" id="OC918464">
    <property type="protein sequence ID" value="CAD7649442.1"/>
    <property type="molecule type" value="Genomic_DNA"/>
</dbReference>
<dbReference type="Pfam" id="PF00089">
    <property type="entry name" value="Trypsin"/>
    <property type="match status" value="1"/>
</dbReference>
<dbReference type="OrthoDB" id="6506891at2759"/>